<feature type="compositionally biased region" description="Basic residues" evidence="1">
    <location>
        <begin position="1"/>
        <end position="12"/>
    </location>
</feature>
<feature type="region of interest" description="Disordered" evidence="1">
    <location>
        <begin position="86"/>
        <end position="124"/>
    </location>
</feature>
<evidence type="ECO:0000313" key="2">
    <source>
        <dbReference type="EMBL" id="KAL3690844.1"/>
    </source>
</evidence>
<feature type="compositionally biased region" description="Basic residues" evidence="1">
    <location>
        <begin position="210"/>
        <end position="220"/>
    </location>
</feature>
<reference evidence="2 3" key="1">
    <citation type="submission" date="2024-09" db="EMBL/GenBank/DDBJ databases">
        <title>Chromosome-scale assembly of Riccia sorocarpa.</title>
        <authorList>
            <person name="Paukszto L."/>
        </authorList>
    </citation>
    <scope>NUCLEOTIDE SEQUENCE [LARGE SCALE GENOMIC DNA]</scope>
    <source>
        <strain evidence="2">LP-2024</strain>
        <tissue evidence="2">Aerial parts of the thallus</tissue>
    </source>
</reference>
<protein>
    <submittedName>
        <fullName evidence="2">Uncharacterized protein</fullName>
    </submittedName>
</protein>
<dbReference type="AlphaFoldDB" id="A0ABD3HN90"/>
<organism evidence="2 3">
    <name type="scientific">Riccia sorocarpa</name>
    <dbReference type="NCBI Taxonomy" id="122646"/>
    <lineage>
        <taxon>Eukaryota</taxon>
        <taxon>Viridiplantae</taxon>
        <taxon>Streptophyta</taxon>
        <taxon>Embryophyta</taxon>
        <taxon>Marchantiophyta</taxon>
        <taxon>Marchantiopsida</taxon>
        <taxon>Marchantiidae</taxon>
        <taxon>Marchantiales</taxon>
        <taxon>Ricciaceae</taxon>
        <taxon>Riccia</taxon>
    </lineage>
</organism>
<evidence type="ECO:0000256" key="1">
    <source>
        <dbReference type="SAM" id="MobiDB-lite"/>
    </source>
</evidence>
<feature type="region of interest" description="Disordered" evidence="1">
    <location>
        <begin position="189"/>
        <end position="287"/>
    </location>
</feature>
<accession>A0ABD3HN90</accession>
<comment type="caution">
    <text evidence="2">The sequence shown here is derived from an EMBL/GenBank/DDBJ whole genome shotgun (WGS) entry which is preliminary data.</text>
</comment>
<evidence type="ECO:0000313" key="3">
    <source>
        <dbReference type="Proteomes" id="UP001633002"/>
    </source>
</evidence>
<name>A0ABD3HN90_9MARC</name>
<keyword evidence="3" id="KW-1185">Reference proteome</keyword>
<feature type="compositionally biased region" description="Basic and acidic residues" evidence="1">
    <location>
        <begin position="31"/>
        <end position="44"/>
    </location>
</feature>
<proteinExistence type="predicted"/>
<feature type="compositionally biased region" description="Basic and acidic residues" evidence="1">
    <location>
        <begin position="227"/>
        <end position="271"/>
    </location>
</feature>
<dbReference type="Proteomes" id="UP001633002">
    <property type="component" value="Unassembled WGS sequence"/>
</dbReference>
<feature type="region of interest" description="Disordered" evidence="1">
    <location>
        <begin position="1"/>
        <end position="61"/>
    </location>
</feature>
<dbReference type="EMBL" id="JBJQOH010000003">
    <property type="protein sequence ID" value="KAL3690844.1"/>
    <property type="molecule type" value="Genomic_DNA"/>
</dbReference>
<gene>
    <name evidence="2" type="ORF">R1sor_004495</name>
</gene>
<sequence length="312" mass="34906">MGNVSTKKKRKGRGDLDHVIPSSSSSYLDVELPREIVEDLERPRPKPTPGAKDPAREMYEQLKSQPAVMVPKPWSEMDQILSQFKSSAVAATTSPSPKIPSRAAGHKSPTTGKERSAEGEAPAVIDVGELMDGLDADIARRSVSREKLQELNIDPLEFIKTKPFNPRSVKTLEKTLTFSTIHTVKELGEVGRDGSSKGGGKPETVENVLRRRTSPGHHHQMSSPARLSHELSRRSSELTRRSSEITRRSTEIERRSTDFHRRSSEEPRRSADMTGTGQFPEEGEDRPFTRRIHVLDCKMLLKMDAAELRQKV</sequence>
<feature type="compositionally biased region" description="Low complexity" evidence="1">
    <location>
        <begin position="86"/>
        <end position="96"/>
    </location>
</feature>